<protein>
    <submittedName>
        <fullName evidence="1">Uncharacterized protein</fullName>
    </submittedName>
</protein>
<sequence length="124" mass="14333">MEEQIDEIGKEISLAYRFYQGYGYFLSATVAEWLGIESLVNWQYKTILDLRAVDLISDAVHNSENQRGRRYLSYFMLHGTYSGRQTVFGDGVNVADIERLVVMIDLQKAIAPQFIKDFEVCNHE</sequence>
<dbReference type="Proteomes" id="UP001055453">
    <property type="component" value="Plasmid pANSO36A"/>
</dbReference>
<evidence type="ECO:0000313" key="2">
    <source>
        <dbReference type="Proteomes" id="UP001055453"/>
    </source>
</evidence>
<evidence type="ECO:0000313" key="1">
    <source>
        <dbReference type="EMBL" id="BDI20471.1"/>
    </source>
</evidence>
<proteinExistence type="predicted"/>
<geneLocation type="plasmid" evidence="1 2">
    <name>pANSO36A</name>
</geneLocation>
<keyword evidence="2" id="KW-1185">Reference proteome</keyword>
<organism evidence="1 2">
    <name type="scientific">Nostoc cf. commune SO-36</name>
    <dbReference type="NCBI Taxonomy" id="449208"/>
    <lineage>
        <taxon>Bacteria</taxon>
        <taxon>Bacillati</taxon>
        <taxon>Cyanobacteriota</taxon>
        <taxon>Cyanophyceae</taxon>
        <taxon>Nostocales</taxon>
        <taxon>Nostocaceae</taxon>
        <taxon>Nostoc</taxon>
    </lineage>
</organism>
<name>A0ABM7ZB40_NOSCO</name>
<gene>
    <name evidence="1" type="ORF">ANSO36C_62730</name>
</gene>
<accession>A0ABM7ZB40</accession>
<keyword evidence="1" id="KW-0614">Plasmid</keyword>
<dbReference type="RefSeq" id="WP_251960645.1">
    <property type="nucleotide sequence ID" value="NZ_AP025733.1"/>
</dbReference>
<reference evidence="1" key="1">
    <citation type="submission" date="2022-04" db="EMBL/GenBank/DDBJ databases">
        <title>Complete genome sequence of a cyanobacterium, Nostoc sp. SO-36, isolated in Antarctica.</title>
        <authorList>
            <person name="Kanesaki Y."/>
            <person name="Effendi D."/>
            <person name="Sakamoto T."/>
            <person name="Ohtani S."/>
            <person name="Awai K."/>
        </authorList>
    </citation>
    <scope>NUCLEOTIDE SEQUENCE</scope>
    <source>
        <strain evidence="1">SO-36</strain>
        <plasmid evidence="1">pANSO36A</plasmid>
    </source>
</reference>
<dbReference type="EMBL" id="AP025733">
    <property type="protein sequence ID" value="BDI20471.1"/>
    <property type="molecule type" value="Genomic_DNA"/>
</dbReference>